<reference evidence="1" key="1">
    <citation type="submission" date="2021-03" db="EMBL/GenBank/DDBJ databases">
        <authorList>
            <consortium name="DOE Joint Genome Institute"/>
            <person name="Ahrendt S."/>
            <person name="Looney B.P."/>
            <person name="Miyauchi S."/>
            <person name="Morin E."/>
            <person name="Drula E."/>
            <person name="Courty P.E."/>
            <person name="Chicoki N."/>
            <person name="Fauchery L."/>
            <person name="Kohler A."/>
            <person name="Kuo A."/>
            <person name="Labutti K."/>
            <person name="Pangilinan J."/>
            <person name="Lipzen A."/>
            <person name="Riley R."/>
            <person name="Andreopoulos W."/>
            <person name="He G."/>
            <person name="Johnson J."/>
            <person name="Barry K.W."/>
            <person name="Grigoriev I.V."/>
            <person name="Nagy L."/>
            <person name="Hibbett D."/>
            <person name="Henrissat B."/>
            <person name="Matheny P.B."/>
            <person name="Labbe J."/>
            <person name="Martin F."/>
        </authorList>
    </citation>
    <scope>NUCLEOTIDE SEQUENCE</scope>
    <source>
        <strain evidence="1">HHB10654</strain>
    </source>
</reference>
<name>A0ACB8TCE2_9AGAM</name>
<protein>
    <submittedName>
        <fullName evidence="1">Uncharacterized protein</fullName>
    </submittedName>
</protein>
<comment type="caution">
    <text evidence="1">The sequence shown here is derived from an EMBL/GenBank/DDBJ whole genome shotgun (WGS) entry which is preliminary data.</text>
</comment>
<organism evidence="1 2">
    <name type="scientific">Artomyces pyxidatus</name>
    <dbReference type="NCBI Taxonomy" id="48021"/>
    <lineage>
        <taxon>Eukaryota</taxon>
        <taxon>Fungi</taxon>
        <taxon>Dikarya</taxon>
        <taxon>Basidiomycota</taxon>
        <taxon>Agaricomycotina</taxon>
        <taxon>Agaricomycetes</taxon>
        <taxon>Russulales</taxon>
        <taxon>Auriscalpiaceae</taxon>
        <taxon>Artomyces</taxon>
    </lineage>
</organism>
<gene>
    <name evidence="1" type="ORF">BV25DRAFT_1501418</name>
</gene>
<evidence type="ECO:0000313" key="1">
    <source>
        <dbReference type="EMBL" id="KAI0066117.1"/>
    </source>
</evidence>
<reference evidence="1" key="2">
    <citation type="journal article" date="2022" name="New Phytol.">
        <title>Evolutionary transition to the ectomycorrhizal habit in the genomes of a hyperdiverse lineage of mushroom-forming fungi.</title>
        <authorList>
            <person name="Looney B."/>
            <person name="Miyauchi S."/>
            <person name="Morin E."/>
            <person name="Drula E."/>
            <person name="Courty P.E."/>
            <person name="Kohler A."/>
            <person name="Kuo A."/>
            <person name="LaButti K."/>
            <person name="Pangilinan J."/>
            <person name="Lipzen A."/>
            <person name="Riley R."/>
            <person name="Andreopoulos W."/>
            <person name="He G."/>
            <person name="Johnson J."/>
            <person name="Nolan M."/>
            <person name="Tritt A."/>
            <person name="Barry K.W."/>
            <person name="Grigoriev I.V."/>
            <person name="Nagy L.G."/>
            <person name="Hibbett D."/>
            <person name="Henrissat B."/>
            <person name="Matheny P.B."/>
            <person name="Labbe J."/>
            <person name="Martin F.M."/>
        </authorList>
    </citation>
    <scope>NUCLEOTIDE SEQUENCE</scope>
    <source>
        <strain evidence="1">HHB10654</strain>
    </source>
</reference>
<proteinExistence type="predicted"/>
<sequence>MNGPAEDPPATHPQRCRPAAAEPPAAAMPATLVGGFGHTQFSRESRPSALRQLITFMQWHLSSHSCAGTPQTCHSLSGSPRTNPRCQVTEHGTVFQGLLKAHRSTSSTYTRALSALPYASSRGLVSTSGRINSPTHVCIHILILWRRTRSLCVVHLDQRDQRALESRYSHHCWAYSGGRRAQGESASFPKALYAQLAYPPCAGPRGASWHESHTRVLTQNPRTFSLSDESAGRDAPTLRARARAGAILATQSERSSSRAFRASREGHESCLFRNAAEVWESATCGERERGTHRAGGPQLPYRARLCALLLLSGIWILRFKRRAWGKHM</sequence>
<keyword evidence="2" id="KW-1185">Reference proteome</keyword>
<accession>A0ACB8TCE2</accession>
<dbReference type="Proteomes" id="UP000814140">
    <property type="component" value="Unassembled WGS sequence"/>
</dbReference>
<dbReference type="EMBL" id="MU277193">
    <property type="protein sequence ID" value="KAI0066117.1"/>
    <property type="molecule type" value="Genomic_DNA"/>
</dbReference>
<evidence type="ECO:0000313" key="2">
    <source>
        <dbReference type="Proteomes" id="UP000814140"/>
    </source>
</evidence>